<keyword evidence="1" id="KW-0812">Transmembrane</keyword>
<dbReference type="InterPro" id="IPR005182">
    <property type="entry name" value="YdbS-like_PH"/>
</dbReference>
<reference evidence="3" key="1">
    <citation type="submission" date="2023-03" db="EMBL/GenBank/DDBJ databases">
        <title>Andean soil-derived lignocellulolytic bacterial consortium as a source of novel taxa and putative plastic-active enzymes.</title>
        <authorList>
            <person name="Diaz-Garcia L."/>
            <person name="Chuvochina M."/>
            <person name="Feuerriegel G."/>
            <person name="Bunk B."/>
            <person name="Sproer C."/>
            <person name="Streit W.R."/>
            <person name="Rodriguez L.M."/>
            <person name="Overmann J."/>
            <person name="Jimenez D.J."/>
        </authorList>
    </citation>
    <scope>NUCLEOTIDE SEQUENCE</scope>
    <source>
        <strain evidence="3">MAG 7</strain>
    </source>
</reference>
<dbReference type="Proteomes" id="UP001220610">
    <property type="component" value="Chromosome"/>
</dbReference>
<feature type="transmembrane region" description="Helical" evidence="1">
    <location>
        <begin position="188"/>
        <end position="208"/>
    </location>
</feature>
<dbReference type="PANTHER" id="PTHR34473">
    <property type="entry name" value="UPF0699 TRANSMEMBRANE PROTEIN YDBS"/>
    <property type="match status" value="1"/>
</dbReference>
<organism evidence="3 4">
    <name type="scientific">Candidatus Pseudobacter hemicellulosilyticus</name>
    <dbReference type="NCBI Taxonomy" id="3121375"/>
    <lineage>
        <taxon>Bacteria</taxon>
        <taxon>Pseudomonadati</taxon>
        <taxon>Bacteroidota</taxon>
        <taxon>Chitinophagia</taxon>
        <taxon>Chitinophagales</taxon>
        <taxon>Chitinophagaceae</taxon>
        <taxon>Pseudobacter</taxon>
    </lineage>
</organism>
<evidence type="ECO:0000259" key="2">
    <source>
        <dbReference type="Pfam" id="PF03703"/>
    </source>
</evidence>
<feature type="domain" description="YdbS-like PH" evidence="2">
    <location>
        <begin position="410"/>
        <end position="484"/>
    </location>
</feature>
<dbReference type="PIRSF" id="PIRSF026631">
    <property type="entry name" value="UCP026631"/>
    <property type="match status" value="1"/>
</dbReference>
<evidence type="ECO:0000313" key="3">
    <source>
        <dbReference type="EMBL" id="WEK36704.1"/>
    </source>
</evidence>
<dbReference type="EMBL" id="CP119311">
    <property type="protein sequence ID" value="WEK36704.1"/>
    <property type="molecule type" value="Genomic_DNA"/>
</dbReference>
<feature type="domain" description="YdbS-like PH" evidence="2">
    <location>
        <begin position="77"/>
        <end position="153"/>
    </location>
</feature>
<feature type="transmembrane region" description="Helical" evidence="1">
    <location>
        <begin position="456"/>
        <end position="477"/>
    </location>
</feature>
<dbReference type="InterPro" id="IPR014529">
    <property type="entry name" value="UCP026631"/>
</dbReference>
<feature type="transmembrane region" description="Helical" evidence="1">
    <location>
        <begin position="21"/>
        <end position="46"/>
    </location>
</feature>
<gene>
    <name evidence="3" type="ORF">P0Y53_04245</name>
</gene>
<dbReference type="AlphaFoldDB" id="A0AAJ5WV58"/>
<proteinExistence type="predicted"/>
<protein>
    <submittedName>
        <fullName evidence="3">PH domain-containing protein</fullName>
    </submittedName>
</protein>
<sequence length="497" mass="56669">MNLMPPMQNSWSQPQRQARGGIWVILTKTIISFIKTFWPALIVLVFRRGSRGLDSFEILFIIAPVLFLLRSLIEFYYFRFQILDGELVVRKGVLSKKTIIIPLEKIQAVHIEQGPLHQLTKVARVRIDTAGSDKTEATIEALDMAKAEQLKTFLLQELQVYTEDGTVAATIETPIITLGASDLLKLGLSANHIQAFFVVLAFAITSLNNLDEAFGSRVVQTIKSSSKAFHATIASIAIITMLVLLILIVVSMTRILLAYFNFELAETAQGYKIRSGLINSRQNLVPYTKIQYISWEGNWVRRMLGLYNLEFHQVTGSLDNNHQKRKVTVPVTRPSFIDLLLQQYHPAVQPNADSEHRIAPEYPLRRALIVGVLPLLIALPITAIWYWQAGLLWTLLWIPYVWLNAIFFRRNFRLYLSPGALQVKRGVWGREYEVVQWYKIQQVVLKQSIFQRRKGLATLLLNTAGGAISIPWIPLALAQRIRNYALYAIESADRNWM</sequence>
<feature type="transmembrane region" description="Helical" evidence="1">
    <location>
        <begin position="391"/>
        <end position="408"/>
    </location>
</feature>
<feature type="transmembrane region" description="Helical" evidence="1">
    <location>
        <begin position="367"/>
        <end position="385"/>
    </location>
</feature>
<feature type="domain" description="YdbS-like PH" evidence="2">
    <location>
        <begin position="261"/>
        <end position="316"/>
    </location>
</feature>
<keyword evidence="1" id="KW-1133">Transmembrane helix</keyword>
<evidence type="ECO:0000256" key="1">
    <source>
        <dbReference type="SAM" id="Phobius"/>
    </source>
</evidence>
<keyword evidence="1" id="KW-0472">Membrane</keyword>
<accession>A0AAJ5WV58</accession>
<dbReference type="Pfam" id="PF03703">
    <property type="entry name" value="bPH_2"/>
    <property type="match status" value="3"/>
</dbReference>
<evidence type="ECO:0000313" key="4">
    <source>
        <dbReference type="Proteomes" id="UP001220610"/>
    </source>
</evidence>
<dbReference type="PANTHER" id="PTHR34473:SF2">
    <property type="entry name" value="UPF0699 TRANSMEMBRANE PROTEIN YDBT"/>
    <property type="match status" value="1"/>
</dbReference>
<feature type="transmembrane region" description="Helical" evidence="1">
    <location>
        <begin position="58"/>
        <end position="78"/>
    </location>
</feature>
<name>A0AAJ5WV58_9BACT</name>
<feature type="transmembrane region" description="Helical" evidence="1">
    <location>
        <begin position="228"/>
        <end position="250"/>
    </location>
</feature>